<sequence length="502" mass="57122">MIEYIKIKENIVFENVELELFAGLNVFSGASGSGKSVFMESLLGVFGLRESNAKSIQTLISGIPWEGEEELVLHIQKNPKTRYNLNGNIIAKKTLQNILAPAIKHISLKNAAELRAQNLLKTLDCLIIHHQKGYKELLDCLKKSFCAYKNCQSEYQDLLKKEQNLQELRELASFEIQKISSINPKIGEYEKLMELKKSLSKKEKLQDKIAYALQAFDHLDCIHDALQACEIELPHFSDSLLEAKEILQEQNNKLQDLEGIEPEELLERISNLASLNQRYGSIEGALAHLKTQKEKLKDYENLSFHKEELEKQCQELEKQCQQTAKEITKWRGQFLELFKKELEKNCQTLKLQHLAVSLIPCAITENGTEELEIKLKESPVQNLSMGEYNRLRLALICLDCAYNQNTGILVLDEIDANLSGEESEGVAKILKILSQSYQVFAISHQPHLPALANHHYLVYKTPKGSQIKELNLKERIQEVARMISGTNITKEALDFAKKHLGG</sequence>
<dbReference type="Proteomes" id="UP000001522">
    <property type="component" value="Chromosome"/>
</dbReference>
<dbReference type="EMBL" id="FN555004">
    <property type="protein sequence ID" value="CBG40417.1"/>
    <property type="molecule type" value="Genomic_DNA"/>
</dbReference>
<evidence type="ECO:0000313" key="12">
    <source>
        <dbReference type="EMBL" id="CBG40417.1"/>
    </source>
</evidence>
<organism evidence="12 13">
    <name type="scientific">Helicobacter mustelae (strain ATCC 43772 / CCUG 25715 / CIP 103759 / LMG 18044 / NCTC 12198 / R85-136P)</name>
    <name type="common">Campylobacter mustelae</name>
    <dbReference type="NCBI Taxonomy" id="679897"/>
    <lineage>
        <taxon>Bacteria</taxon>
        <taxon>Pseudomonadati</taxon>
        <taxon>Campylobacterota</taxon>
        <taxon>Epsilonproteobacteria</taxon>
        <taxon>Campylobacterales</taxon>
        <taxon>Helicobacteraceae</taxon>
        <taxon>Helicobacter</taxon>
    </lineage>
</organism>
<evidence type="ECO:0000259" key="11">
    <source>
        <dbReference type="Pfam" id="PF02463"/>
    </source>
</evidence>
<dbReference type="PANTHER" id="PTHR11059:SF0">
    <property type="entry name" value="DNA REPAIR PROTEIN RECN"/>
    <property type="match status" value="1"/>
</dbReference>
<keyword evidence="4" id="KW-0547">Nucleotide-binding</keyword>
<proteinExistence type="inferred from homology"/>
<evidence type="ECO:0000256" key="3">
    <source>
        <dbReference type="ARBA" id="ARBA00021315"/>
    </source>
</evidence>
<keyword evidence="10" id="KW-0175">Coiled coil</keyword>
<dbReference type="STRING" id="679897.HMU11620"/>
<evidence type="ECO:0000256" key="10">
    <source>
        <dbReference type="SAM" id="Coils"/>
    </source>
</evidence>
<dbReference type="InterPro" id="IPR027417">
    <property type="entry name" value="P-loop_NTPase"/>
</dbReference>
<keyword evidence="13" id="KW-1185">Reference proteome</keyword>
<dbReference type="KEGG" id="hms:HMU11620"/>
<feature type="coiled-coil region" evidence="10">
    <location>
        <begin position="237"/>
        <end position="333"/>
    </location>
</feature>
<dbReference type="PANTHER" id="PTHR11059">
    <property type="entry name" value="DNA REPAIR PROTEIN RECN"/>
    <property type="match status" value="1"/>
</dbReference>
<dbReference type="PIRSF" id="PIRSF003128">
    <property type="entry name" value="RecN"/>
    <property type="match status" value="1"/>
</dbReference>
<accession>D3UIU2</accession>
<dbReference type="SUPFAM" id="SSF52540">
    <property type="entry name" value="P-loop containing nucleoside triphosphate hydrolases"/>
    <property type="match status" value="1"/>
</dbReference>
<gene>
    <name evidence="12" type="primary">recN</name>
    <name evidence="12" type="ordered locus">HMU11620</name>
</gene>
<dbReference type="GO" id="GO:0009432">
    <property type="term" value="P:SOS response"/>
    <property type="evidence" value="ECO:0007669"/>
    <property type="project" value="TreeGrafter"/>
</dbReference>
<dbReference type="GO" id="GO:0006281">
    <property type="term" value="P:DNA repair"/>
    <property type="evidence" value="ECO:0007669"/>
    <property type="project" value="UniProtKB-KW"/>
</dbReference>
<evidence type="ECO:0000256" key="8">
    <source>
        <dbReference type="ARBA" id="ARBA00033408"/>
    </source>
</evidence>
<dbReference type="Gene3D" id="3.40.50.300">
    <property type="entry name" value="P-loop containing nucleotide triphosphate hydrolases"/>
    <property type="match status" value="2"/>
</dbReference>
<dbReference type="eggNOG" id="COG0497">
    <property type="taxonomic scope" value="Bacteria"/>
</dbReference>
<dbReference type="HOGENOM" id="CLU_018297_4_0_7"/>
<dbReference type="GO" id="GO:0005524">
    <property type="term" value="F:ATP binding"/>
    <property type="evidence" value="ECO:0007669"/>
    <property type="project" value="UniProtKB-KW"/>
</dbReference>
<name>D3UIU2_HELM1</name>
<keyword evidence="6" id="KW-0067">ATP-binding</keyword>
<evidence type="ECO:0000256" key="5">
    <source>
        <dbReference type="ARBA" id="ARBA00022763"/>
    </source>
</evidence>
<dbReference type="GO" id="GO:0006310">
    <property type="term" value="P:DNA recombination"/>
    <property type="evidence" value="ECO:0007669"/>
    <property type="project" value="InterPro"/>
</dbReference>
<feature type="domain" description="RecF/RecN/SMC N-terminal" evidence="11">
    <location>
        <begin position="8"/>
        <end position="464"/>
    </location>
</feature>
<evidence type="ECO:0000256" key="4">
    <source>
        <dbReference type="ARBA" id="ARBA00022741"/>
    </source>
</evidence>
<comment type="function">
    <text evidence="1 9">May be involved in recombinational repair of damaged DNA.</text>
</comment>
<dbReference type="Pfam" id="PF02463">
    <property type="entry name" value="SMC_N"/>
    <property type="match status" value="1"/>
</dbReference>
<comment type="similarity">
    <text evidence="2 9">Belongs to the RecN family.</text>
</comment>
<keyword evidence="7 9" id="KW-0234">DNA repair</keyword>
<evidence type="ECO:0000313" key="13">
    <source>
        <dbReference type="Proteomes" id="UP000001522"/>
    </source>
</evidence>
<reference evidence="12 13" key="1">
    <citation type="journal article" date="2010" name="BMC Genomics">
        <title>Comparative genomics and proteomics of Helicobacter mustelae, an ulcerogenic and carcinogenic gastric pathogen.</title>
        <authorList>
            <person name="O'Toole P.W."/>
            <person name="Snelling W.J."/>
            <person name="Canchaya C."/>
            <person name="Forde B.M."/>
            <person name="Hardie K.R."/>
            <person name="Josenhans C."/>
            <person name="Graham R.L.J."/>
            <person name="McMullan G."/>
            <person name="Parkhill J."/>
            <person name="Belda E."/>
            <person name="Bentley S.D."/>
        </authorList>
    </citation>
    <scope>NUCLEOTIDE SEQUENCE [LARGE SCALE GENOMIC DNA]</scope>
    <source>
        <strain evidence="13">ATCC 43772 / LMG 18044 / NCTC 12198 / 12198</strain>
    </source>
</reference>
<evidence type="ECO:0000256" key="7">
    <source>
        <dbReference type="ARBA" id="ARBA00023204"/>
    </source>
</evidence>
<evidence type="ECO:0000256" key="6">
    <source>
        <dbReference type="ARBA" id="ARBA00022840"/>
    </source>
</evidence>
<dbReference type="InterPro" id="IPR004604">
    <property type="entry name" value="DNA_recomb/repair_RecN"/>
</dbReference>
<dbReference type="GO" id="GO:0043590">
    <property type="term" value="C:bacterial nucleoid"/>
    <property type="evidence" value="ECO:0007669"/>
    <property type="project" value="TreeGrafter"/>
</dbReference>
<dbReference type="RefSeq" id="WP_013023486.1">
    <property type="nucleotide sequence ID" value="NC_013949.1"/>
</dbReference>
<protein>
    <recommendedName>
        <fullName evidence="3 9">DNA repair protein RecN</fullName>
    </recommendedName>
    <alternativeName>
        <fullName evidence="8 9">Recombination protein N</fullName>
    </alternativeName>
</protein>
<evidence type="ECO:0000256" key="2">
    <source>
        <dbReference type="ARBA" id="ARBA00009441"/>
    </source>
</evidence>
<evidence type="ECO:0000256" key="1">
    <source>
        <dbReference type="ARBA" id="ARBA00003618"/>
    </source>
</evidence>
<evidence type="ECO:0000256" key="9">
    <source>
        <dbReference type="PIRNR" id="PIRNR003128"/>
    </source>
</evidence>
<dbReference type="InterPro" id="IPR003395">
    <property type="entry name" value="RecF/RecN/SMC_N"/>
</dbReference>
<keyword evidence="5 9" id="KW-0227">DNA damage</keyword>
<dbReference type="AlphaFoldDB" id="D3UIU2"/>